<evidence type="ECO:0000313" key="3">
    <source>
        <dbReference type="Proteomes" id="UP000567179"/>
    </source>
</evidence>
<sequence>MQFSTTFASLLAAVSTVAAVPWRAATHSNTPSFAPTPVTKFTCNGDSYKCTASLDYGDGQWVAEWSTYIRHPNFSGVNDKADMIGMPLGTVPVTEITCDGDSRDCTAYLSFGDGLWTATWPAEFYHPPQQAHGREDAAMINGASTVRDFKCDGDWHGCYAHLTFGDGKWTAEWFTAIYHQSDNFLNQN</sequence>
<accession>A0A8H5BQ03</accession>
<dbReference type="AlphaFoldDB" id="A0A8H5BQ03"/>
<name>A0A8H5BQ03_9AGAR</name>
<proteinExistence type="predicted"/>
<feature type="chain" id="PRO_5034288420" description="Ig-like domain-containing protein" evidence="1">
    <location>
        <begin position="20"/>
        <end position="188"/>
    </location>
</feature>
<feature type="signal peptide" evidence="1">
    <location>
        <begin position="1"/>
        <end position="19"/>
    </location>
</feature>
<gene>
    <name evidence="2" type="ORF">D9619_003997</name>
</gene>
<comment type="caution">
    <text evidence="2">The sequence shown here is derived from an EMBL/GenBank/DDBJ whole genome shotgun (WGS) entry which is preliminary data.</text>
</comment>
<keyword evidence="1" id="KW-0732">Signal</keyword>
<evidence type="ECO:0000256" key="1">
    <source>
        <dbReference type="SAM" id="SignalP"/>
    </source>
</evidence>
<organism evidence="2 3">
    <name type="scientific">Psilocybe cf. subviscida</name>
    <dbReference type="NCBI Taxonomy" id="2480587"/>
    <lineage>
        <taxon>Eukaryota</taxon>
        <taxon>Fungi</taxon>
        <taxon>Dikarya</taxon>
        <taxon>Basidiomycota</taxon>
        <taxon>Agaricomycotina</taxon>
        <taxon>Agaricomycetes</taxon>
        <taxon>Agaricomycetidae</taxon>
        <taxon>Agaricales</taxon>
        <taxon>Agaricineae</taxon>
        <taxon>Strophariaceae</taxon>
        <taxon>Psilocybe</taxon>
    </lineage>
</organism>
<evidence type="ECO:0008006" key="4">
    <source>
        <dbReference type="Google" id="ProtNLM"/>
    </source>
</evidence>
<dbReference type="Proteomes" id="UP000567179">
    <property type="component" value="Unassembled WGS sequence"/>
</dbReference>
<evidence type="ECO:0000313" key="2">
    <source>
        <dbReference type="EMBL" id="KAF5327099.1"/>
    </source>
</evidence>
<reference evidence="2 3" key="1">
    <citation type="journal article" date="2020" name="ISME J.">
        <title>Uncovering the hidden diversity of litter-decomposition mechanisms in mushroom-forming fungi.</title>
        <authorList>
            <person name="Floudas D."/>
            <person name="Bentzer J."/>
            <person name="Ahren D."/>
            <person name="Johansson T."/>
            <person name="Persson P."/>
            <person name="Tunlid A."/>
        </authorList>
    </citation>
    <scope>NUCLEOTIDE SEQUENCE [LARGE SCALE GENOMIC DNA]</scope>
    <source>
        <strain evidence="2 3">CBS 101986</strain>
    </source>
</reference>
<dbReference type="EMBL" id="JAACJJ010000014">
    <property type="protein sequence ID" value="KAF5327099.1"/>
    <property type="molecule type" value="Genomic_DNA"/>
</dbReference>
<keyword evidence="3" id="KW-1185">Reference proteome</keyword>
<protein>
    <recommendedName>
        <fullName evidence="4">Ig-like domain-containing protein</fullName>
    </recommendedName>
</protein>